<keyword evidence="2" id="KW-1133">Transmembrane helix</keyword>
<sequence precursor="true">MTYGWGFLMRQSKTRAMSRVLTMVIAAVVFSVVTAVVAWAADPMTITFVRHGESEGNASGKIDTSVPGPRLTPTGQQQAKDVADKLGGGFDGIYASDMIRTQETAKPMEDKLGEKATVLGGLREIGAGIFEGQSEKDGIGRIGYIAAPLLWTLGARFVPVPGGEDGNAFDARVDDSVKTIYENGDRNAVVYSHGATIMFWVMMNVDNPDPTLLLSDPLSNTSVVKVEGTPEGGWTLKEWNGKPVNQNPSLPTKLFVDFRNFFVQPQTTAYRIQQAIATGDISKVADEVVKGVVDVIKSTVHFPVAVARDVINEVRGALPKALDQSVKPDAAVAENKSTAVRESKVNTETHESKLADVKVIEAKKTATVVEAATEKPTGSAKPATKADESAAPEVKSPEVKAPESNTPETRGPAVKAPEVTTPAKVISLPPRPVKANGTTGLTGGNKSEPGKTPNGVQRVKDHLAATLQKASDAVQKITGTPSKSEPAASTGNKSEPAGAESKTAKPATSSTSKSSGPEGSGASGSAHKDAA</sequence>
<dbReference type="GO" id="GO:0005737">
    <property type="term" value="C:cytoplasm"/>
    <property type="evidence" value="ECO:0007669"/>
    <property type="project" value="TreeGrafter"/>
</dbReference>
<keyword evidence="2" id="KW-0812">Transmembrane</keyword>
<reference evidence="3 4" key="1">
    <citation type="journal article" date="2019" name="Sci. Rep.">
        <title>Extended insight into the Mycobacterium chelonae-abscessus complex through whole genome sequencing of Mycobacterium salmoniphilum outbreak and Mycobacterium salmoniphilum-like strains.</title>
        <authorList>
            <person name="Behra P.R.K."/>
            <person name="Das S."/>
            <person name="Pettersson B.M.F."/>
            <person name="Shirreff L."/>
            <person name="DuCote T."/>
            <person name="Jacobsson K.G."/>
            <person name="Ennis D.G."/>
            <person name="Kirsebom L.A."/>
        </authorList>
    </citation>
    <scope>NUCLEOTIDE SEQUENCE [LARGE SCALE GENOMIC DNA]</scope>
    <source>
        <strain evidence="3 4">DE 4585</strain>
    </source>
</reference>
<dbReference type="Pfam" id="PF00300">
    <property type="entry name" value="His_Phos_1"/>
    <property type="match status" value="1"/>
</dbReference>
<organism evidence="3 4">
    <name type="scientific">Mycobacteroides salmoniphilum</name>
    <dbReference type="NCBI Taxonomy" id="404941"/>
    <lineage>
        <taxon>Bacteria</taxon>
        <taxon>Bacillati</taxon>
        <taxon>Actinomycetota</taxon>
        <taxon>Actinomycetes</taxon>
        <taxon>Mycobacteriales</taxon>
        <taxon>Mycobacteriaceae</taxon>
        <taxon>Mycobacteroides</taxon>
    </lineage>
</organism>
<feature type="compositionally biased region" description="Polar residues" evidence="1">
    <location>
        <begin position="477"/>
        <end position="493"/>
    </location>
</feature>
<gene>
    <name evidence="3" type="ORF">DE4585_02571</name>
</gene>
<accession>A0A4V3HY77</accession>
<dbReference type="Gene3D" id="3.40.50.1240">
    <property type="entry name" value="Phosphoglycerate mutase-like"/>
    <property type="match status" value="1"/>
</dbReference>
<comment type="caution">
    <text evidence="3">The sequence shown here is derived from an EMBL/GenBank/DDBJ whole genome shotgun (WGS) entry which is preliminary data.</text>
</comment>
<dbReference type="PANTHER" id="PTHR48100:SF58">
    <property type="entry name" value="PE-PGRS FAMILY PROTEIN PE_PGRS11"/>
    <property type="match status" value="1"/>
</dbReference>
<feature type="region of interest" description="Disordered" evidence="1">
    <location>
        <begin position="54"/>
        <end position="75"/>
    </location>
</feature>
<dbReference type="InterPro" id="IPR013078">
    <property type="entry name" value="His_Pase_superF_clade-1"/>
</dbReference>
<dbReference type="SUPFAM" id="SSF53254">
    <property type="entry name" value="Phosphoglycerate mutase-like"/>
    <property type="match status" value="1"/>
</dbReference>
<feature type="compositionally biased region" description="Basic and acidic residues" evidence="1">
    <location>
        <begin position="339"/>
        <end position="350"/>
    </location>
</feature>
<feature type="transmembrane region" description="Helical" evidence="2">
    <location>
        <begin position="20"/>
        <end position="41"/>
    </location>
</feature>
<name>A0A4V3HY77_9MYCO</name>
<dbReference type="Proteomes" id="UP000295117">
    <property type="component" value="Unassembled WGS sequence"/>
</dbReference>
<evidence type="ECO:0000256" key="2">
    <source>
        <dbReference type="SAM" id="Phobius"/>
    </source>
</evidence>
<keyword evidence="2" id="KW-0472">Membrane</keyword>
<dbReference type="EMBL" id="PECH01000007">
    <property type="protein sequence ID" value="TDZ82042.1"/>
    <property type="molecule type" value="Genomic_DNA"/>
</dbReference>
<dbReference type="InterPro" id="IPR029033">
    <property type="entry name" value="His_PPase_superfam"/>
</dbReference>
<evidence type="ECO:0000313" key="4">
    <source>
        <dbReference type="Proteomes" id="UP000295117"/>
    </source>
</evidence>
<feature type="region of interest" description="Disordered" evidence="1">
    <location>
        <begin position="371"/>
        <end position="531"/>
    </location>
</feature>
<dbReference type="CDD" id="cd07067">
    <property type="entry name" value="HP_PGM_like"/>
    <property type="match status" value="1"/>
</dbReference>
<evidence type="ECO:0000313" key="3">
    <source>
        <dbReference type="EMBL" id="TDZ82042.1"/>
    </source>
</evidence>
<feature type="compositionally biased region" description="Low complexity" evidence="1">
    <location>
        <begin position="499"/>
        <end position="517"/>
    </location>
</feature>
<dbReference type="InterPro" id="IPR050275">
    <property type="entry name" value="PGM_Phosphatase"/>
</dbReference>
<dbReference type="AlphaFoldDB" id="A0A4V3HY77"/>
<dbReference type="PANTHER" id="PTHR48100">
    <property type="entry name" value="BROAD-SPECIFICITY PHOSPHATASE YOR283W-RELATED"/>
    <property type="match status" value="1"/>
</dbReference>
<proteinExistence type="predicted"/>
<feature type="region of interest" description="Disordered" evidence="1">
    <location>
        <begin position="329"/>
        <end position="350"/>
    </location>
</feature>
<dbReference type="SMART" id="SM00855">
    <property type="entry name" value="PGAM"/>
    <property type="match status" value="1"/>
</dbReference>
<protein>
    <submittedName>
        <fullName evidence="3">Bifunctional RNase H/acid phosphatase</fullName>
    </submittedName>
</protein>
<dbReference type="GO" id="GO:0016791">
    <property type="term" value="F:phosphatase activity"/>
    <property type="evidence" value="ECO:0007669"/>
    <property type="project" value="TreeGrafter"/>
</dbReference>
<evidence type="ECO:0000256" key="1">
    <source>
        <dbReference type="SAM" id="MobiDB-lite"/>
    </source>
</evidence>